<dbReference type="GO" id="GO:0016811">
    <property type="term" value="F:hydrolase activity, acting on carbon-nitrogen (but not peptide) bonds, in linear amides"/>
    <property type="evidence" value="ECO:0007669"/>
    <property type="project" value="TreeGrafter"/>
</dbReference>
<dbReference type="PANTHER" id="PTHR12993:SF26">
    <property type="entry name" value="1D-MYO-INOSITOL 2-ACETAMIDO-2-DEOXY-ALPHA-D-GLUCOPYRANOSIDE DEACETYLASE"/>
    <property type="match status" value="1"/>
</dbReference>
<reference evidence="2 3" key="1">
    <citation type="submission" date="2019-03" db="EMBL/GenBank/DDBJ databases">
        <title>Genomic Encyclopedia of Type Strains, Phase III (KMG-III): the genomes of soil and plant-associated and newly described type strains.</title>
        <authorList>
            <person name="Whitman W."/>
        </authorList>
    </citation>
    <scope>NUCLEOTIDE SEQUENCE [LARGE SCALE GENOMIC DNA]</scope>
    <source>
        <strain evidence="2 3">CECT 8446</strain>
    </source>
</reference>
<organism evidence="2 3">
    <name type="scientific">Algoriphagus boseongensis</name>
    <dbReference type="NCBI Taxonomy" id="1442587"/>
    <lineage>
        <taxon>Bacteria</taxon>
        <taxon>Pseudomonadati</taxon>
        <taxon>Bacteroidota</taxon>
        <taxon>Cytophagia</taxon>
        <taxon>Cytophagales</taxon>
        <taxon>Cyclobacteriaceae</taxon>
        <taxon>Algoriphagus</taxon>
    </lineage>
</organism>
<keyword evidence="3" id="KW-1185">Reference proteome</keyword>
<dbReference type="InterPro" id="IPR029062">
    <property type="entry name" value="Class_I_gatase-like"/>
</dbReference>
<dbReference type="Proteomes" id="UP000294535">
    <property type="component" value="Unassembled WGS sequence"/>
</dbReference>
<dbReference type="SUPFAM" id="SSF102588">
    <property type="entry name" value="LmbE-like"/>
    <property type="match status" value="1"/>
</dbReference>
<dbReference type="InterPro" id="IPR024078">
    <property type="entry name" value="LmbE-like_dom_sf"/>
</dbReference>
<dbReference type="EMBL" id="SNYF01000005">
    <property type="protein sequence ID" value="TDQ18788.1"/>
    <property type="molecule type" value="Genomic_DNA"/>
</dbReference>
<dbReference type="AlphaFoldDB" id="A0A4R6T6L0"/>
<proteinExistence type="predicted"/>
<evidence type="ECO:0000256" key="1">
    <source>
        <dbReference type="SAM" id="Phobius"/>
    </source>
</evidence>
<dbReference type="Pfam" id="PF02585">
    <property type="entry name" value="PIG-L"/>
    <property type="match status" value="1"/>
</dbReference>
<dbReference type="Gene3D" id="3.40.50.10320">
    <property type="entry name" value="LmbE-like"/>
    <property type="match status" value="1"/>
</dbReference>
<keyword evidence="1" id="KW-0472">Membrane</keyword>
<name>A0A4R6T6L0_9BACT</name>
<evidence type="ECO:0000313" key="2">
    <source>
        <dbReference type="EMBL" id="TDQ18788.1"/>
    </source>
</evidence>
<feature type="transmembrane region" description="Helical" evidence="1">
    <location>
        <begin position="39"/>
        <end position="58"/>
    </location>
</feature>
<sequence length="854" mass="95681">MIGSDSISSDGKKKFFFLSHTYSLVGQFITPMNLTKRSLSLFLVVFAFFGITAFAQSIPSSQIFHDLKKLKETRRVLYVAAHPDDENTRLIAYLANGEHMEVAYLSLTRGDGGQNLIGKELGIELGQIRTQELLKARQTDGGRQYFTRALDFGYSKDPTETLQNWDKEKLLGDVVWAIRKFQPDIIITRFNTIPGVTHGHHTTSAILAGEAFKISGDPNAYPEQLKFVSPWSPKRIFFNAYNFRGDFQPEEGKKYYPFEVGGFDPLLGKTYHQIAADSRTMHKSQGFGSTAGTGDAKDYIEQVDGEAYEMTPFDGVKNRWELIPGGLEVEKQIEKVLNEFNFIEPEKNVPALLALRKNLIGLNSSETWITEKISKLDQLIFSSMGMEAELISRKEFGYPGETIKAELVLTNPSQVVIEEATLMVRNSYFLGKKEGKLNLKNNQVLNLPVEYTIPEDQEFSQPYWLENALDGSLFGVNDQRLIGLPFNSYFVSGQLNLLIEGQEFKLPLQQVYKYNDQVEGEVKQPFTIVPEVDLTLSKDNVFLISGADPTVMISVNFRDQFLEGELDFEGLDASKFRILSVEDVPFQKKRNYKVAFLPNGPGKKVITARFKTPSGKSFDQISKTISYRHIPNLTYFRPASINLIQADWKISGDKIGYIPGAGDDVPGLISALGYPVTFIGEGDYTVDYLSQFKSIIVGIRAYNTNEVLAANQQVLMGYVRSGGNLIVQYNTSSPLLTNQIGPYPFTIGRDRVTVQESPVKADWASSILAGPNQMNEEDFKDWVQERGLYFATQIDGQYKTPLSMQDPGEDASNGSLIVADYGNGHFVYTGISFFRQLPAGVPGAIKLFINLIEQ</sequence>
<accession>A0A4R6T6L0</accession>
<keyword evidence="1" id="KW-1133">Transmembrane helix</keyword>
<dbReference type="SUPFAM" id="SSF52317">
    <property type="entry name" value="Class I glutamine amidotransferase-like"/>
    <property type="match status" value="1"/>
</dbReference>
<evidence type="ECO:0000313" key="3">
    <source>
        <dbReference type="Proteomes" id="UP000294535"/>
    </source>
</evidence>
<gene>
    <name evidence="2" type="ORF">DFQ04_0596</name>
</gene>
<keyword evidence="1" id="KW-0812">Transmembrane</keyword>
<dbReference type="PANTHER" id="PTHR12993">
    <property type="entry name" value="N-ACETYLGLUCOSAMINYL-PHOSPHATIDYLINOSITOL DE-N-ACETYLASE-RELATED"/>
    <property type="match status" value="1"/>
</dbReference>
<comment type="caution">
    <text evidence="2">The sequence shown here is derived from an EMBL/GenBank/DDBJ whole genome shotgun (WGS) entry which is preliminary data.</text>
</comment>
<protein>
    <submittedName>
        <fullName evidence="2">LmbE family N-acetylglucosaminyl deacetylase</fullName>
    </submittedName>
</protein>
<dbReference type="InterPro" id="IPR003737">
    <property type="entry name" value="GlcNAc_PI_deacetylase-related"/>
</dbReference>